<feature type="domain" description="Enoyl reductase (ER)" evidence="2">
    <location>
        <begin position="10"/>
        <end position="313"/>
    </location>
</feature>
<dbReference type="Pfam" id="PF08240">
    <property type="entry name" value="ADH_N"/>
    <property type="match status" value="1"/>
</dbReference>
<dbReference type="SUPFAM" id="SSF51735">
    <property type="entry name" value="NAD(P)-binding Rossmann-fold domains"/>
    <property type="match status" value="1"/>
</dbReference>
<dbReference type="STRING" id="1391653.AKJ08_3364"/>
<dbReference type="InterPro" id="IPR051603">
    <property type="entry name" value="Zinc-ADH_QOR/CCCR"/>
</dbReference>
<dbReference type="InterPro" id="IPR020843">
    <property type="entry name" value="ER"/>
</dbReference>
<gene>
    <name evidence="3" type="ORF">AKJ08_3364</name>
</gene>
<dbReference type="Proteomes" id="UP000055590">
    <property type="component" value="Chromosome"/>
</dbReference>
<evidence type="ECO:0000259" key="2">
    <source>
        <dbReference type="SMART" id="SM00829"/>
    </source>
</evidence>
<evidence type="ECO:0000313" key="4">
    <source>
        <dbReference type="Proteomes" id="UP000055590"/>
    </source>
</evidence>
<dbReference type="PANTHER" id="PTHR44154:SF1">
    <property type="entry name" value="QUINONE OXIDOREDUCTASE"/>
    <property type="match status" value="1"/>
</dbReference>
<keyword evidence="4" id="KW-1185">Reference proteome</keyword>
<organism evidence="3 4">
    <name type="scientific">Vulgatibacter incomptus</name>
    <dbReference type="NCBI Taxonomy" id="1391653"/>
    <lineage>
        <taxon>Bacteria</taxon>
        <taxon>Pseudomonadati</taxon>
        <taxon>Myxococcota</taxon>
        <taxon>Myxococcia</taxon>
        <taxon>Myxococcales</taxon>
        <taxon>Cystobacterineae</taxon>
        <taxon>Vulgatibacteraceae</taxon>
        <taxon>Vulgatibacter</taxon>
    </lineage>
</organism>
<keyword evidence="1" id="KW-0521">NADP</keyword>
<dbReference type="Gene3D" id="3.90.180.10">
    <property type="entry name" value="Medium-chain alcohol dehydrogenases, catalytic domain"/>
    <property type="match status" value="1"/>
</dbReference>
<dbReference type="KEGG" id="vin:AKJ08_3364"/>
<protein>
    <submittedName>
        <fullName evidence="3">Bifunctional protein: zinc-containing alcohol dehydrogenase</fullName>
    </submittedName>
</protein>
<dbReference type="SMART" id="SM00829">
    <property type="entry name" value="PKS_ER"/>
    <property type="match status" value="1"/>
</dbReference>
<dbReference type="InterPro" id="IPR013154">
    <property type="entry name" value="ADH-like_N"/>
</dbReference>
<dbReference type="EMBL" id="CP012332">
    <property type="protein sequence ID" value="AKU92977.1"/>
    <property type="molecule type" value="Genomic_DNA"/>
</dbReference>
<sequence length="318" mass="33567">MRAIVIEKFGDPGVLEMREVERPKPGPGELLVWVIAASVNPVDAKIRATGSWAKRALPTVLGSDASGVVEELGPGAKGFEVGDEVYFAAELTGDVHGTYAEYTTVPAAIVARKPRKLTHLDAAAVPLAGGTAWEAVVRRLRLQVGQTILIHGGAGGVGSFAVQIAAACGAKVIATASAGNLETLRDLGAHVAVDYHKEDPTEVALRETGGVGVDAVLDLVGGDLTPKSCPAVRPFGRMAFILGPKGDLSEAYRRNLELHGVRLMREGRRLEELSAAIDIGKLRPLVEEVMPLDRVADAHRRLDSGHGRGKIVLEVAAR</sequence>
<evidence type="ECO:0000313" key="3">
    <source>
        <dbReference type="EMBL" id="AKU92977.1"/>
    </source>
</evidence>
<dbReference type="OrthoDB" id="9808651at2"/>
<dbReference type="Pfam" id="PF13602">
    <property type="entry name" value="ADH_zinc_N_2"/>
    <property type="match status" value="1"/>
</dbReference>
<dbReference type="SUPFAM" id="SSF50129">
    <property type="entry name" value="GroES-like"/>
    <property type="match status" value="1"/>
</dbReference>
<name>A0A0K1PHI9_9BACT</name>
<dbReference type="PATRIC" id="fig|1391653.3.peg.3514"/>
<proteinExistence type="predicted"/>
<dbReference type="InterPro" id="IPR011032">
    <property type="entry name" value="GroES-like_sf"/>
</dbReference>
<dbReference type="Gene3D" id="3.40.50.720">
    <property type="entry name" value="NAD(P)-binding Rossmann-like Domain"/>
    <property type="match status" value="1"/>
</dbReference>
<dbReference type="GO" id="GO:0016491">
    <property type="term" value="F:oxidoreductase activity"/>
    <property type="evidence" value="ECO:0007669"/>
    <property type="project" value="InterPro"/>
</dbReference>
<dbReference type="InterPro" id="IPR036291">
    <property type="entry name" value="NAD(P)-bd_dom_sf"/>
</dbReference>
<dbReference type="AlphaFoldDB" id="A0A0K1PHI9"/>
<evidence type="ECO:0000256" key="1">
    <source>
        <dbReference type="ARBA" id="ARBA00022857"/>
    </source>
</evidence>
<accession>A0A0K1PHI9</accession>
<dbReference type="RefSeq" id="WP_050727061.1">
    <property type="nucleotide sequence ID" value="NZ_CP012332.1"/>
</dbReference>
<dbReference type="PANTHER" id="PTHR44154">
    <property type="entry name" value="QUINONE OXIDOREDUCTASE"/>
    <property type="match status" value="1"/>
</dbReference>
<reference evidence="3 4" key="1">
    <citation type="submission" date="2015-08" db="EMBL/GenBank/DDBJ databases">
        <authorList>
            <person name="Babu N.S."/>
            <person name="Beckwith C.J."/>
            <person name="Beseler K.G."/>
            <person name="Brison A."/>
            <person name="Carone J.V."/>
            <person name="Caskin T.P."/>
            <person name="Diamond M."/>
            <person name="Durham M.E."/>
            <person name="Foxe J.M."/>
            <person name="Go M."/>
            <person name="Henderson B.A."/>
            <person name="Jones I.B."/>
            <person name="McGettigan J.A."/>
            <person name="Micheletti S.J."/>
            <person name="Nasrallah M.E."/>
            <person name="Ortiz D."/>
            <person name="Piller C.R."/>
            <person name="Privatt S.R."/>
            <person name="Schneider S.L."/>
            <person name="Sharp S."/>
            <person name="Smith T.C."/>
            <person name="Stanton J.D."/>
            <person name="Ullery H.E."/>
            <person name="Wilson R.J."/>
            <person name="Serrano M.G."/>
            <person name="Buck G."/>
            <person name="Lee V."/>
            <person name="Wang Y."/>
            <person name="Carvalho R."/>
            <person name="Voegtly L."/>
            <person name="Shi R."/>
            <person name="Duckworth R."/>
            <person name="Johnson A."/>
            <person name="Loviza R."/>
            <person name="Walstead R."/>
            <person name="Shah Z."/>
            <person name="Kiflezghi M."/>
            <person name="Wade K."/>
            <person name="Ball S.L."/>
            <person name="Bradley K.W."/>
            <person name="Asai D.J."/>
            <person name="Bowman C.A."/>
            <person name="Russell D.A."/>
            <person name="Pope W.H."/>
            <person name="Jacobs-Sera D."/>
            <person name="Hendrix R.W."/>
            <person name="Hatfull G.F."/>
        </authorList>
    </citation>
    <scope>NUCLEOTIDE SEQUENCE [LARGE SCALE GENOMIC DNA]</scope>
    <source>
        <strain evidence="3 4">DSM 27710</strain>
    </source>
</reference>